<protein>
    <submittedName>
        <fullName evidence="4">Putative phosphotransferase involved in extracellular matrix synthesis</fullName>
        <ecNumber evidence="4">2.7.-.-</ecNumber>
    </submittedName>
</protein>
<dbReference type="EC" id="2.7.-.-" evidence="4"/>
<dbReference type="InterPro" id="IPR003362">
    <property type="entry name" value="Bact_transf"/>
</dbReference>
<dbReference type="PANTHER" id="PTHR30576:SF8">
    <property type="entry name" value="UNDECAPRENYL-PHOSPHATE GALACTOSE PHOSPHOTRANSFERASE"/>
    <property type="match status" value="1"/>
</dbReference>
<evidence type="ECO:0000313" key="5">
    <source>
        <dbReference type="Proteomes" id="UP000304148"/>
    </source>
</evidence>
<dbReference type="PANTHER" id="PTHR30576">
    <property type="entry name" value="COLANIC BIOSYNTHESIS UDP-GLUCOSE LIPID CARRIER TRANSFERASE"/>
    <property type="match status" value="1"/>
</dbReference>
<keyword evidence="2" id="KW-1133">Transmembrane helix</keyword>
<dbReference type="GO" id="GO:0016780">
    <property type="term" value="F:phosphotransferase activity, for other substituted phosphate groups"/>
    <property type="evidence" value="ECO:0007669"/>
    <property type="project" value="TreeGrafter"/>
</dbReference>
<dbReference type="AlphaFoldDB" id="A0A383RGN8"/>
<feature type="transmembrane region" description="Helical" evidence="2">
    <location>
        <begin position="12"/>
        <end position="32"/>
    </location>
</feature>
<accession>A0A383RGN8</accession>
<keyword evidence="2" id="KW-0812">Transmembrane</keyword>
<reference evidence="5" key="1">
    <citation type="submission" date="2018-08" db="EMBL/GenBank/DDBJ databases">
        <authorList>
            <person name="Chevrot R."/>
        </authorList>
    </citation>
    <scope>NUCLEOTIDE SEQUENCE [LARGE SCALE GENOMIC DNA]</scope>
</reference>
<dbReference type="RefSeq" id="WP_021259474.1">
    <property type="nucleotide sequence ID" value="NZ_LS992241.1"/>
</dbReference>
<sequence length="202" mass="23211">MKRIFDIAVSSILLLVISPILLITYICVRVALGSPAIFKQERPGKDKRVFQVYKFRTMSDARDSAGQLLPDAHRITPFGTFLRSTSLDELPQLWNVLRGDMSLVGPRPLLVKHLPYFTKREQKRFHVRPGITGLAQVKGRNHLSWNERLELDVKYVENWSFWLDIKILFLTIITVVKREGVALPGSRGASDLDKERYHSREG</sequence>
<dbReference type="Pfam" id="PF02397">
    <property type="entry name" value="Bac_transf"/>
    <property type="match status" value="1"/>
</dbReference>
<keyword evidence="4" id="KW-0808">Transferase</keyword>
<name>A0A383RGN8_PAEAL</name>
<keyword evidence="2" id="KW-0472">Membrane</keyword>
<organism evidence="4 5">
    <name type="scientific">Paenibacillus alvei</name>
    <name type="common">Bacillus alvei</name>
    <dbReference type="NCBI Taxonomy" id="44250"/>
    <lineage>
        <taxon>Bacteria</taxon>
        <taxon>Bacillati</taxon>
        <taxon>Bacillota</taxon>
        <taxon>Bacilli</taxon>
        <taxon>Bacillales</taxon>
        <taxon>Paenibacillaceae</taxon>
        <taxon>Paenibacillus</taxon>
    </lineage>
</organism>
<feature type="domain" description="Bacterial sugar transferase" evidence="3">
    <location>
        <begin position="2"/>
        <end position="177"/>
    </location>
</feature>
<dbReference type="Proteomes" id="UP000304148">
    <property type="component" value="Chromosome"/>
</dbReference>
<evidence type="ECO:0000313" key="4">
    <source>
        <dbReference type="EMBL" id="SYX85983.1"/>
    </source>
</evidence>
<evidence type="ECO:0000256" key="1">
    <source>
        <dbReference type="ARBA" id="ARBA00006464"/>
    </source>
</evidence>
<comment type="similarity">
    <text evidence="1">Belongs to the bacterial sugar transferase family.</text>
</comment>
<gene>
    <name evidence="4" type="primary">epsL</name>
    <name evidence="4" type="ORF">PBLR_14405</name>
</gene>
<proteinExistence type="inferred from homology"/>
<evidence type="ECO:0000256" key="2">
    <source>
        <dbReference type="SAM" id="Phobius"/>
    </source>
</evidence>
<dbReference type="EMBL" id="LS992241">
    <property type="protein sequence ID" value="SYX85983.1"/>
    <property type="molecule type" value="Genomic_DNA"/>
</dbReference>
<evidence type="ECO:0000259" key="3">
    <source>
        <dbReference type="Pfam" id="PF02397"/>
    </source>
</evidence>